<proteinExistence type="predicted"/>
<accession>A0A0F9NX34</accession>
<dbReference type="InterPro" id="IPR003847">
    <property type="entry name" value="Put_antitoxin"/>
</dbReference>
<dbReference type="EMBL" id="LAZR01003067">
    <property type="protein sequence ID" value="KKN22389.1"/>
    <property type="molecule type" value="Genomic_DNA"/>
</dbReference>
<reference evidence="2" key="1">
    <citation type="journal article" date="2015" name="Nature">
        <title>Complex archaea that bridge the gap between prokaryotes and eukaryotes.</title>
        <authorList>
            <person name="Spang A."/>
            <person name="Saw J.H."/>
            <person name="Jorgensen S.L."/>
            <person name="Zaremba-Niedzwiedzka K."/>
            <person name="Martijn J."/>
            <person name="Lind A.E."/>
            <person name="van Eijk R."/>
            <person name="Schleper C."/>
            <person name="Guy L."/>
            <person name="Ettema T.J."/>
        </authorList>
    </citation>
    <scope>NUCLEOTIDE SEQUENCE</scope>
</reference>
<keyword evidence="1" id="KW-1277">Toxin-antitoxin system</keyword>
<evidence type="ECO:0008006" key="3">
    <source>
        <dbReference type="Google" id="ProtNLM"/>
    </source>
</evidence>
<gene>
    <name evidence="2" type="ORF">LCGC14_0915810</name>
</gene>
<dbReference type="Pfam" id="PF02697">
    <property type="entry name" value="VAPB_antitox"/>
    <property type="match status" value="1"/>
</dbReference>
<evidence type="ECO:0000256" key="1">
    <source>
        <dbReference type="ARBA" id="ARBA00022649"/>
    </source>
</evidence>
<sequence length="79" mass="9367">MSKVIKVDDQVYEDLDQLRSKGETFGDIIAMLISARLRVLELWSILEGQLKYSDWREQKLKELTRKVAEKELREEEVKV</sequence>
<name>A0A0F9NX34_9ZZZZ</name>
<dbReference type="AlphaFoldDB" id="A0A0F9NX34"/>
<protein>
    <recommendedName>
        <fullName evidence="3">Antitoxin</fullName>
    </recommendedName>
</protein>
<organism evidence="2">
    <name type="scientific">marine sediment metagenome</name>
    <dbReference type="NCBI Taxonomy" id="412755"/>
    <lineage>
        <taxon>unclassified sequences</taxon>
        <taxon>metagenomes</taxon>
        <taxon>ecological metagenomes</taxon>
    </lineage>
</organism>
<comment type="caution">
    <text evidence="2">The sequence shown here is derived from an EMBL/GenBank/DDBJ whole genome shotgun (WGS) entry which is preliminary data.</text>
</comment>
<evidence type="ECO:0000313" key="2">
    <source>
        <dbReference type="EMBL" id="KKN22389.1"/>
    </source>
</evidence>